<dbReference type="Proteomes" id="UP000077069">
    <property type="component" value="Unassembled WGS sequence"/>
</dbReference>
<sequence length="135" mass="15514">MWSPGQVLSVPLRSTTQLPTIQHAILPSHRFKYTMSPQRETVVVEADPPAYPGGYGTIRTVYHIHSTGHPHRSCSRTFMVTVLLLLITLAFSIVSFVAWNFYNLSECEKNRLPWEKPCKDWLGKDSFFWGSSRHH</sequence>
<dbReference type="RefSeq" id="XP_018032909.1">
    <property type="nucleotide sequence ID" value="XM_018187828.1"/>
</dbReference>
<keyword evidence="1" id="KW-0472">Membrane</keyword>
<evidence type="ECO:0000256" key="1">
    <source>
        <dbReference type="SAM" id="Phobius"/>
    </source>
</evidence>
<keyword evidence="3" id="KW-1185">Reference proteome</keyword>
<reference evidence="2 3" key="1">
    <citation type="submission" date="2016-05" db="EMBL/GenBank/DDBJ databases">
        <title>Comparative analysis of secretome profiles of manganese(II)-oxidizing ascomycete fungi.</title>
        <authorList>
            <consortium name="DOE Joint Genome Institute"/>
            <person name="Zeiner C.A."/>
            <person name="Purvine S.O."/>
            <person name="Zink E.M."/>
            <person name="Wu S."/>
            <person name="Pasa-Tolic L."/>
            <person name="Chaput D.L."/>
            <person name="Haridas S."/>
            <person name="Grigoriev I.V."/>
            <person name="Santelli C.M."/>
            <person name="Hansel C.M."/>
        </authorList>
    </citation>
    <scope>NUCLEOTIDE SEQUENCE [LARGE SCALE GENOMIC DNA]</scope>
    <source>
        <strain evidence="2 3">AP3s5-JAC2a</strain>
    </source>
</reference>
<dbReference type="InParanoid" id="A0A177C474"/>
<proteinExistence type="predicted"/>
<dbReference type="EMBL" id="KV441555">
    <property type="protein sequence ID" value="OAG02544.1"/>
    <property type="molecule type" value="Genomic_DNA"/>
</dbReference>
<keyword evidence="1" id="KW-1133">Transmembrane helix</keyword>
<feature type="transmembrane region" description="Helical" evidence="1">
    <location>
        <begin position="78"/>
        <end position="102"/>
    </location>
</feature>
<dbReference type="GeneID" id="28771314"/>
<evidence type="ECO:0000313" key="2">
    <source>
        <dbReference type="EMBL" id="OAG02544.1"/>
    </source>
</evidence>
<dbReference type="AlphaFoldDB" id="A0A177C474"/>
<dbReference type="OrthoDB" id="3920320at2759"/>
<name>A0A177C474_9PLEO</name>
<protein>
    <submittedName>
        <fullName evidence="2">Uncharacterized protein</fullName>
    </submittedName>
</protein>
<keyword evidence="1" id="KW-0812">Transmembrane</keyword>
<accession>A0A177C474</accession>
<evidence type="ECO:0000313" key="3">
    <source>
        <dbReference type="Proteomes" id="UP000077069"/>
    </source>
</evidence>
<gene>
    <name evidence="2" type="ORF">CC84DRAFT_897035</name>
</gene>
<organism evidence="2 3">
    <name type="scientific">Paraphaeosphaeria sporulosa</name>
    <dbReference type="NCBI Taxonomy" id="1460663"/>
    <lineage>
        <taxon>Eukaryota</taxon>
        <taxon>Fungi</taxon>
        <taxon>Dikarya</taxon>
        <taxon>Ascomycota</taxon>
        <taxon>Pezizomycotina</taxon>
        <taxon>Dothideomycetes</taxon>
        <taxon>Pleosporomycetidae</taxon>
        <taxon>Pleosporales</taxon>
        <taxon>Massarineae</taxon>
        <taxon>Didymosphaeriaceae</taxon>
        <taxon>Paraphaeosphaeria</taxon>
    </lineage>
</organism>